<dbReference type="GO" id="GO:0005634">
    <property type="term" value="C:nucleus"/>
    <property type="evidence" value="ECO:0007669"/>
    <property type="project" value="TreeGrafter"/>
</dbReference>
<dbReference type="FunFam" id="3.40.50.300:FF:001690">
    <property type="entry name" value="tRNA ligase"/>
    <property type="match status" value="1"/>
</dbReference>
<feature type="region of interest" description="Disordered" evidence="5">
    <location>
        <begin position="1202"/>
        <end position="1227"/>
    </location>
</feature>
<reference evidence="8 9" key="1">
    <citation type="submission" date="2015-07" db="EMBL/GenBank/DDBJ databases">
        <title>Comparative genomics of the Sigatoka disease complex on banana suggests a link between parallel evolutionary changes in Pseudocercospora fijiensis and Pseudocercospora eumusae and increased virulence on the banana host.</title>
        <authorList>
            <person name="Chang T.-C."/>
            <person name="Salvucci A."/>
            <person name="Crous P.W."/>
            <person name="Stergiopoulos I."/>
        </authorList>
    </citation>
    <scope>NUCLEOTIDE SEQUENCE [LARGE SCALE GENOMIC DNA]</scope>
    <source>
        <strain evidence="8 9">CBS 116634</strain>
    </source>
</reference>
<dbReference type="OrthoDB" id="276239at2759"/>
<dbReference type="Pfam" id="PF08302">
    <property type="entry name" value="tRNA_lig_CPD"/>
    <property type="match status" value="1"/>
</dbReference>
<dbReference type="InterPro" id="IPR015966">
    <property type="entry name" value="tRNA_lig_kin_fungi"/>
</dbReference>
<dbReference type="Gene3D" id="1.20.1250.20">
    <property type="entry name" value="MFS general substrate transporter like domains"/>
    <property type="match status" value="1"/>
</dbReference>
<comment type="caution">
    <text evidence="8">The sequence shown here is derived from an EMBL/GenBank/DDBJ whole genome shotgun (WGS) entry which is preliminary data.</text>
</comment>
<dbReference type="Gene3D" id="3.40.50.300">
    <property type="entry name" value="P-loop containing nucleotide triphosphate hydrolases"/>
    <property type="match status" value="1"/>
</dbReference>
<feature type="transmembrane region" description="Helical" evidence="6">
    <location>
        <begin position="282"/>
        <end position="304"/>
    </location>
</feature>
<evidence type="ECO:0000256" key="6">
    <source>
        <dbReference type="SAM" id="Phobius"/>
    </source>
</evidence>
<name>A0A139IT80_9PEZI</name>
<keyword evidence="3 6" id="KW-1133">Transmembrane helix</keyword>
<protein>
    <recommendedName>
        <fullName evidence="7">Major facilitator superfamily (MFS) profile domain-containing protein</fullName>
    </recommendedName>
</protein>
<dbReference type="InterPro" id="IPR027417">
    <property type="entry name" value="P-loop_NTPase"/>
</dbReference>
<feature type="transmembrane region" description="Helical" evidence="6">
    <location>
        <begin position="190"/>
        <end position="213"/>
    </location>
</feature>
<dbReference type="PROSITE" id="PS50850">
    <property type="entry name" value="MFS"/>
    <property type="match status" value="1"/>
</dbReference>
<evidence type="ECO:0000256" key="5">
    <source>
        <dbReference type="SAM" id="MobiDB-lite"/>
    </source>
</evidence>
<evidence type="ECO:0000256" key="1">
    <source>
        <dbReference type="ARBA" id="ARBA00004141"/>
    </source>
</evidence>
<comment type="subcellular location">
    <subcellularLocation>
        <location evidence="1">Membrane</location>
        <topology evidence="1">Multi-pass membrane protein</topology>
    </subcellularLocation>
</comment>
<keyword evidence="9" id="KW-1185">Reference proteome</keyword>
<dbReference type="InterPro" id="IPR005829">
    <property type="entry name" value="Sugar_transporter_CS"/>
</dbReference>
<dbReference type="InterPro" id="IPR015965">
    <property type="entry name" value="tRNA_lig_PDEase"/>
</dbReference>
<dbReference type="GO" id="GO:0003972">
    <property type="term" value="F:RNA ligase (ATP) activity"/>
    <property type="evidence" value="ECO:0007669"/>
    <property type="project" value="InterPro"/>
</dbReference>
<evidence type="ECO:0000256" key="4">
    <source>
        <dbReference type="ARBA" id="ARBA00023136"/>
    </source>
</evidence>
<feature type="domain" description="Major facilitator superfamily (MFS) profile" evidence="7">
    <location>
        <begin position="34"/>
        <end position="471"/>
    </location>
</feature>
<dbReference type="GO" id="GO:0022857">
    <property type="term" value="F:transmembrane transporter activity"/>
    <property type="evidence" value="ECO:0007669"/>
    <property type="project" value="InterPro"/>
</dbReference>
<dbReference type="PANTHER" id="PTHR32004:SF1">
    <property type="entry name" value="TRNA LIGASE"/>
    <property type="match status" value="1"/>
</dbReference>
<keyword evidence="2 6" id="KW-0812">Transmembrane</keyword>
<dbReference type="GO" id="GO:0016020">
    <property type="term" value="C:membrane"/>
    <property type="evidence" value="ECO:0007669"/>
    <property type="project" value="UniProtKB-SubCell"/>
</dbReference>
<feature type="transmembrane region" description="Helical" evidence="6">
    <location>
        <begin position="28"/>
        <end position="47"/>
    </location>
</feature>
<feature type="transmembrane region" description="Helical" evidence="6">
    <location>
        <begin position="348"/>
        <end position="366"/>
    </location>
</feature>
<sequence length="1411" mass="157488">MKHEKIVGRALAEVLPQDDLYWFQKPHLLRLNLILLVPLLSSSVAGYDGSLMNALQSLSQWKEYFGHPSGALLGLVNAAQSIGSVLALPIVGTMADRFGRKAVLLTGLFAVIAATIIQATSTTLAQFVVSRLVVGAAGMFAAQPSPLLLAELSYPTHRGKYTSAYWTLYYLGAILASWTTFGTQDYASTWAWRIPTILQAGYPSLQLAFFYWLPESPRWLVSKDRNQEAMAILAEYHAGGDTRSPLVIREMSEIVETIKMEQKAKATGWATLIATPGNRKRLFIAVALGAMAQWNGIGVVSYYLTLVLDTVGITDPFMQTLINGLLQIFNFAVALSAAFMVDRLGRRFLFNFSGVVMLISYIVWTACSAVNNDTGSQPAGIVVIVMLFLFYLGYDVSYTPLLMSYPTEIFPFSIRSKGLTCELLSIYCSLVIAAFVNPIGLENIGWKYYIVFCCLLVVFLAITYFAFPETRGHSLEEIAEVFDGPRAYVGDFEESQRKLSKGGYGEHVEERIDKLSQHINVRSIGPQGYSSGVLGSSTKIIATQLHDDHVALSTGSDYGSDELNCSTTTPDNTRQPAYSGATCVSHATREQLSAMAALYEGAPYKAQDTLEVAEMLRGLEANKGRGKSKAGFSCKKSTFAVDGTDITVDSWKMQDWDYKKPNLPTYARGLFTSTTRKDRPEIAVRGYDKFFNHGETRETEWPNVEANTRGPYELSVKENGCIIFLAGLEDATLIVCSKHSTGARADVETSHAAAGERWVERHLARVGKTKRDLAMRLRDMNATAVAELCDDEFEEHVLEYPPHAAGLYLHGINLNLPEFATYPHHLVDRFADEWGFNKTTYLIKHDISEVHHFLEQVAETGNFEGRDTEGFVIRCQSKANTNAWHDWFFKYKFEEPYLMYRQWRECTKAVIAGRPPKFKKHKKITEDYLHFARRQLHANKELAKAYNNNHGIIKMREDFLKSRGVTGADIIRAEAAEGEISSDDVTKDVVLVPVATIGCGKTTVALGLVKLFGWGHIQNDNITVKRGKPQAFATACCNALADENAMIADRNNHQRRERQQLIDDVSKVVPNARFVALHFVHDRSNYDQIRTALRDRVLSRGDNHQTIHTSKGPEEIIGIMEGFLHRFEPVNHEAPPDDGFDIVIDLDPTVSSRQNLETVTTRLYTEYPKLFGGQDMPTPDDMDLAIEAALNDYQVDIKHEIKGSNKKNNKQNGSRHQTNGNQPKPKEKKVEYFAVQVPAARVNAVLNAMFADASAEVSRMFKQLKNTRRIQAEFHVTLIHRATAADHQDTWAYLTDLYAKASAPTEERAFLIPDPKLGACKVRLERLIWDSRCMAFIVRLQPAEGSTEQFQTTNKTAHITVGTASPDIKPKESNDMLARWLQEGSGTNGINEMVVKGHVELEGTVKGILSR</sequence>
<feature type="transmembrane region" description="Helical" evidence="6">
    <location>
        <begin position="67"/>
        <end position="90"/>
    </location>
</feature>
<dbReference type="GO" id="GO:0005524">
    <property type="term" value="F:ATP binding"/>
    <property type="evidence" value="ECO:0007669"/>
    <property type="project" value="InterPro"/>
</dbReference>
<dbReference type="InterPro" id="IPR019039">
    <property type="entry name" value="T4-Rnl1-like_N"/>
</dbReference>
<gene>
    <name evidence="8" type="ORF">AC579_5899</name>
</gene>
<accession>A0A139IT80</accession>
<dbReference type="PANTHER" id="PTHR32004">
    <property type="entry name" value="TRNA LIGASE"/>
    <property type="match status" value="1"/>
</dbReference>
<dbReference type="InterPro" id="IPR036259">
    <property type="entry name" value="MFS_trans_sf"/>
</dbReference>
<evidence type="ECO:0000313" key="9">
    <source>
        <dbReference type="Proteomes" id="UP000073492"/>
    </source>
</evidence>
<dbReference type="SUPFAM" id="SSF52540">
    <property type="entry name" value="P-loop containing nucleoside triphosphate hydrolases"/>
    <property type="match status" value="1"/>
</dbReference>
<feature type="transmembrane region" description="Helical" evidence="6">
    <location>
        <begin position="324"/>
        <end position="341"/>
    </location>
</feature>
<dbReference type="Proteomes" id="UP000073492">
    <property type="component" value="Unassembled WGS sequence"/>
</dbReference>
<evidence type="ECO:0000256" key="3">
    <source>
        <dbReference type="ARBA" id="ARBA00022989"/>
    </source>
</evidence>
<evidence type="ECO:0000259" key="7">
    <source>
        <dbReference type="PROSITE" id="PS50850"/>
    </source>
</evidence>
<evidence type="ECO:0000256" key="2">
    <source>
        <dbReference type="ARBA" id="ARBA00022692"/>
    </source>
</evidence>
<dbReference type="FunFam" id="1.20.1250.20:FF:000117">
    <property type="entry name" value="MFS hexose transporter"/>
    <property type="match status" value="1"/>
</dbReference>
<feature type="transmembrane region" description="Helical" evidence="6">
    <location>
        <begin position="446"/>
        <end position="467"/>
    </location>
</feature>
<dbReference type="Pfam" id="PF09511">
    <property type="entry name" value="RNA_lig_T4_1"/>
    <property type="match status" value="1"/>
</dbReference>
<dbReference type="STRING" id="113226.A0A139IT80"/>
<proteinExistence type="predicted"/>
<dbReference type="PROSITE" id="PS00216">
    <property type="entry name" value="SUGAR_TRANSPORT_1"/>
    <property type="match status" value="2"/>
</dbReference>
<dbReference type="EMBL" id="LFZO01000013">
    <property type="protein sequence ID" value="KXT17933.1"/>
    <property type="molecule type" value="Genomic_DNA"/>
</dbReference>
<feature type="transmembrane region" description="Helical" evidence="6">
    <location>
        <begin position="132"/>
        <end position="152"/>
    </location>
</feature>
<dbReference type="GO" id="GO:0006388">
    <property type="term" value="P:tRNA splicing, via endonucleolytic cleavage and ligation"/>
    <property type="evidence" value="ECO:0007669"/>
    <property type="project" value="InterPro"/>
</dbReference>
<dbReference type="InterPro" id="IPR005828">
    <property type="entry name" value="MFS_sugar_transport-like"/>
</dbReference>
<feature type="transmembrane region" description="Helical" evidence="6">
    <location>
        <begin position="102"/>
        <end position="120"/>
    </location>
</feature>
<keyword evidence="4 6" id="KW-0472">Membrane</keyword>
<dbReference type="Pfam" id="PF08303">
    <property type="entry name" value="tRNA_lig_kinase"/>
    <property type="match status" value="1"/>
</dbReference>
<organism evidence="8 9">
    <name type="scientific">Pseudocercospora musae</name>
    <dbReference type="NCBI Taxonomy" id="113226"/>
    <lineage>
        <taxon>Eukaryota</taxon>
        <taxon>Fungi</taxon>
        <taxon>Dikarya</taxon>
        <taxon>Ascomycota</taxon>
        <taxon>Pezizomycotina</taxon>
        <taxon>Dothideomycetes</taxon>
        <taxon>Dothideomycetidae</taxon>
        <taxon>Mycosphaerellales</taxon>
        <taxon>Mycosphaerellaceae</taxon>
        <taxon>Pseudocercospora</taxon>
    </lineage>
</organism>
<evidence type="ECO:0000313" key="8">
    <source>
        <dbReference type="EMBL" id="KXT17933.1"/>
    </source>
</evidence>
<dbReference type="SUPFAM" id="SSF103473">
    <property type="entry name" value="MFS general substrate transporter"/>
    <property type="match status" value="1"/>
</dbReference>
<dbReference type="Pfam" id="PF00083">
    <property type="entry name" value="Sugar_tr"/>
    <property type="match status" value="1"/>
</dbReference>
<dbReference type="InterPro" id="IPR020846">
    <property type="entry name" value="MFS_dom"/>
</dbReference>
<feature type="transmembrane region" description="Helical" evidence="6">
    <location>
        <begin position="378"/>
        <end position="398"/>
    </location>
</feature>
<feature type="transmembrane region" description="Helical" evidence="6">
    <location>
        <begin position="164"/>
        <end position="184"/>
    </location>
</feature>